<dbReference type="RefSeq" id="WP_068262792.1">
    <property type="nucleotide sequence ID" value="NZ_LWSK01000039.1"/>
</dbReference>
<dbReference type="Proteomes" id="UP000322699">
    <property type="component" value="Unassembled WGS sequence"/>
</dbReference>
<sequence length="144" mass="16212">MELFTIAPADRRFLTRSLRCHAVIWLVIGALFTIGSLVPSQGPYAAAPVNKPANKIEVEVPARIDAHVPVGWRRTADGWEHTSNWLSVDKSIDTWIDEQKSREPAWIQRTLAMIRNTPPLVFAMLQVSMITAVVLITTRRKLTV</sequence>
<organism evidence="2 3">
    <name type="scientific">Rubripirellula obstinata</name>
    <dbReference type="NCBI Taxonomy" id="406547"/>
    <lineage>
        <taxon>Bacteria</taxon>
        <taxon>Pseudomonadati</taxon>
        <taxon>Planctomycetota</taxon>
        <taxon>Planctomycetia</taxon>
        <taxon>Pirellulales</taxon>
        <taxon>Pirellulaceae</taxon>
        <taxon>Rubripirellula</taxon>
    </lineage>
</organism>
<comment type="caution">
    <text evidence="2">The sequence shown here is derived from an EMBL/GenBank/DDBJ whole genome shotgun (WGS) entry which is preliminary data.</text>
</comment>
<name>A0A5B1CGH1_9BACT</name>
<evidence type="ECO:0000313" key="3">
    <source>
        <dbReference type="Proteomes" id="UP000322699"/>
    </source>
</evidence>
<reference evidence="2 3" key="1">
    <citation type="submission" date="2019-08" db="EMBL/GenBank/DDBJ databases">
        <title>Deep-cultivation of Planctomycetes and their phenomic and genomic characterization uncovers novel biology.</title>
        <authorList>
            <person name="Wiegand S."/>
            <person name="Jogler M."/>
            <person name="Boedeker C."/>
            <person name="Pinto D."/>
            <person name="Vollmers J."/>
            <person name="Rivas-Marin E."/>
            <person name="Kohn T."/>
            <person name="Peeters S.H."/>
            <person name="Heuer A."/>
            <person name="Rast P."/>
            <person name="Oberbeckmann S."/>
            <person name="Bunk B."/>
            <person name="Jeske O."/>
            <person name="Meyerdierks A."/>
            <person name="Storesund J.E."/>
            <person name="Kallscheuer N."/>
            <person name="Luecker S."/>
            <person name="Lage O.M."/>
            <person name="Pohl T."/>
            <person name="Merkel B.J."/>
            <person name="Hornburger P."/>
            <person name="Mueller R.-W."/>
            <person name="Bruemmer F."/>
            <person name="Labrenz M."/>
            <person name="Spormann A.M."/>
            <person name="Op Den Camp H."/>
            <person name="Overmann J."/>
            <person name="Amann R."/>
            <person name="Jetten M.S.M."/>
            <person name="Mascher T."/>
            <person name="Medema M.H."/>
            <person name="Devos D.P."/>
            <person name="Kaster A.-K."/>
            <person name="Ovreas L."/>
            <person name="Rohde M."/>
            <person name="Galperin M.Y."/>
            <person name="Jogler C."/>
        </authorList>
    </citation>
    <scope>NUCLEOTIDE SEQUENCE [LARGE SCALE GENOMIC DNA]</scope>
    <source>
        <strain evidence="2 3">LF1</strain>
    </source>
</reference>
<keyword evidence="1" id="KW-0472">Membrane</keyword>
<evidence type="ECO:0000256" key="1">
    <source>
        <dbReference type="SAM" id="Phobius"/>
    </source>
</evidence>
<feature type="transmembrane region" description="Helical" evidence="1">
    <location>
        <begin position="120"/>
        <end position="138"/>
    </location>
</feature>
<dbReference type="OrthoDB" id="283006at2"/>
<accession>A0A5B1CGH1</accession>
<protein>
    <submittedName>
        <fullName evidence="2">Uncharacterized protein</fullName>
    </submittedName>
</protein>
<dbReference type="AlphaFoldDB" id="A0A5B1CGH1"/>
<keyword evidence="1" id="KW-1133">Transmembrane helix</keyword>
<evidence type="ECO:0000313" key="2">
    <source>
        <dbReference type="EMBL" id="KAA1259301.1"/>
    </source>
</evidence>
<keyword evidence="3" id="KW-1185">Reference proteome</keyword>
<feature type="transmembrane region" description="Helical" evidence="1">
    <location>
        <begin position="20"/>
        <end position="38"/>
    </location>
</feature>
<keyword evidence="1" id="KW-0812">Transmembrane</keyword>
<gene>
    <name evidence="2" type="ORF">LF1_18310</name>
</gene>
<dbReference type="EMBL" id="VRLW01000001">
    <property type="protein sequence ID" value="KAA1259301.1"/>
    <property type="molecule type" value="Genomic_DNA"/>
</dbReference>
<proteinExistence type="predicted"/>